<name>A0ABV5CZT2_9ACTN</name>
<protein>
    <recommendedName>
        <fullName evidence="3">SPOR domain-containing protein</fullName>
    </recommendedName>
</protein>
<organism evidence="1 2">
    <name type="scientific">Polymorphospora lycopeni</name>
    <dbReference type="NCBI Taxonomy" id="3140240"/>
    <lineage>
        <taxon>Bacteria</taxon>
        <taxon>Bacillati</taxon>
        <taxon>Actinomycetota</taxon>
        <taxon>Actinomycetes</taxon>
        <taxon>Micromonosporales</taxon>
        <taxon>Micromonosporaceae</taxon>
        <taxon>Polymorphospora</taxon>
    </lineage>
</organism>
<gene>
    <name evidence="1" type="ORF">AAFH96_31070</name>
</gene>
<dbReference type="Proteomes" id="UP001582793">
    <property type="component" value="Unassembled WGS sequence"/>
</dbReference>
<dbReference type="RefSeq" id="WP_357520771.1">
    <property type="nucleotide sequence ID" value="NZ_JBCGDC010000148.1"/>
</dbReference>
<evidence type="ECO:0000313" key="2">
    <source>
        <dbReference type="Proteomes" id="UP001582793"/>
    </source>
</evidence>
<keyword evidence="2" id="KW-1185">Reference proteome</keyword>
<accession>A0ABV5CZT2</accession>
<proteinExistence type="predicted"/>
<reference evidence="1 2" key="1">
    <citation type="submission" date="2024-04" db="EMBL/GenBank/DDBJ databases">
        <title>Polymorphospora sp. isolated from Baiyangdian Lake in Xiong'an New Area.</title>
        <authorList>
            <person name="Zhang X."/>
            <person name="Liu J."/>
        </authorList>
    </citation>
    <scope>NUCLEOTIDE SEQUENCE [LARGE SCALE GENOMIC DNA]</scope>
    <source>
        <strain evidence="1 2">2-325</strain>
    </source>
</reference>
<evidence type="ECO:0000313" key="1">
    <source>
        <dbReference type="EMBL" id="MFB6397499.1"/>
    </source>
</evidence>
<evidence type="ECO:0008006" key="3">
    <source>
        <dbReference type="Google" id="ProtNLM"/>
    </source>
</evidence>
<comment type="caution">
    <text evidence="1">The sequence shown here is derived from an EMBL/GenBank/DDBJ whole genome shotgun (WGS) entry which is preliminary data.</text>
</comment>
<sequence length="67" mass="7789">MSGIGSDVQYYWCTRHHRVETPSDKCADRYVLGPYPTRAAAEQAMQRVDERNAAWKAEDERWAGDER</sequence>
<dbReference type="EMBL" id="JBCGDC010000148">
    <property type="protein sequence ID" value="MFB6397499.1"/>
    <property type="molecule type" value="Genomic_DNA"/>
</dbReference>